<feature type="region of interest" description="Disordered" evidence="1">
    <location>
        <begin position="1"/>
        <end position="33"/>
    </location>
</feature>
<feature type="compositionally biased region" description="Low complexity" evidence="1">
    <location>
        <begin position="1"/>
        <end position="17"/>
    </location>
</feature>
<dbReference type="WBParaSite" id="scaffold1937_cov283.g3905">
    <property type="protein sequence ID" value="scaffold1937_cov283.g3905"/>
    <property type="gene ID" value="scaffold1937_cov283.g3905"/>
</dbReference>
<sequence>MNSSSNSSKIKNAIQKIKSNRGGTRQSATSDTSSISTEDEFVCVKRPKMKEIGTMTSKMDIPKVEQNTDVLFNFLNFIVELFKAVFNKAKNIAFLGMDWMSTIRQRPITKDTIEMKIFSKNFTKIKQKMDPNSDKLTQTNVTRNTSLTSLESGFVSLNEPKTKEQMTVEIDLISGVDKERQDAKIISKSGKISRYGKDLVEKINGFVKKRLQIVPV</sequence>
<evidence type="ECO:0000256" key="1">
    <source>
        <dbReference type="SAM" id="MobiDB-lite"/>
    </source>
</evidence>
<proteinExistence type="predicted"/>
<accession>A0A915LVP0</accession>
<keyword evidence="2" id="KW-1185">Reference proteome</keyword>
<evidence type="ECO:0000313" key="3">
    <source>
        <dbReference type="WBParaSite" id="scaffold1937_cov283.g3905"/>
    </source>
</evidence>
<dbReference type="Proteomes" id="UP000887561">
    <property type="component" value="Unplaced"/>
</dbReference>
<dbReference type="AlphaFoldDB" id="A0A915LVP0"/>
<protein>
    <submittedName>
        <fullName evidence="3">Uncharacterized protein</fullName>
    </submittedName>
</protein>
<evidence type="ECO:0000313" key="2">
    <source>
        <dbReference type="Proteomes" id="UP000887561"/>
    </source>
</evidence>
<name>A0A915LVP0_MELJA</name>
<reference evidence="3" key="1">
    <citation type="submission" date="2022-11" db="UniProtKB">
        <authorList>
            <consortium name="WormBaseParasite"/>
        </authorList>
    </citation>
    <scope>IDENTIFICATION</scope>
</reference>
<organism evidence="2 3">
    <name type="scientific">Meloidogyne javanica</name>
    <name type="common">Root-knot nematode worm</name>
    <dbReference type="NCBI Taxonomy" id="6303"/>
    <lineage>
        <taxon>Eukaryota</taxon>
        <taxon>Metazoa</taxon>
        <taxon>Ecdysozoa</taxon>
        <taxon>Nematoda</taxon>
        <taxon>Chromadorea</taxon>
        <taxon>Rhabditida</taxon>
        <taxon>Tylenchina</taxon>
        <taxon>Tylenchomorpha</taxon>
        <taxon>Tylenchoidea</taxon>
        <taxon>Meloidogynidae</taxon>
        <taxon>Meloidogyninae</taxon>
        <taxon>Meloidogyne</taxon>
        <taxon>Meloidogyne incognita group</taxon>
    </lineage>
</organism>